<feature type="non-terminal residue" evidence="1">
    <location>
        <position position="238"/>
    </location>
</feature>
<reference evidence="1 2" key="1">
    <citation type="submission" date="2016-07" db="EMBL/GenBank/DDBJ databases">
        <title>Pervasive Adenine N6-methylation of Active Genes in Fungi.</title>
        <authorList>
            <consortium name="DOE Joint Genome Institute"/>
            <person name="Mondo S.J."/>
            <person name="Dannebaum R.O."/>
            <person name="Kuo R.C."/>
            <person name="Labutti K."/>
            <person name="Haridas S."/>
            <person name="Kuo A."/>
            <person name="Salamov A."/>
            <person name="Ahrendt S.R."/>
            <person name="Lipzen A."/>
            <person name="Sullivan W."/>
            <person name="Andreopoulos W.B."/>
            <person name="Clum A."/>
            <person name="Lindquist E."/>
            <person name="Daum C."/>
            <person name="Ramamoorthy G.K."/>
            <person name="Gryganskyi A."/>
            <person name="Culley D."/>
            <person name="Magnuson J.K."/>
            <person name="James T.Y."/>
            <person name="O'Malley M.A."/>
            <person name="Stajich J.E."/>
            <person name="Spatafora J.W."/>
            <person name="Visel A."/>
            <person name="Grigoriev I.V."/>
        </authorList>
    </citation>
    <scope>NUCLEOTIDE SEQUENCE [LARGE SCALE GENOMIC DNA]</scope>
    <source>
        <strain evidence="1 2">PL171</strain>
    </source>
</reference>
<proteinExistence type="predicted"/>
<feature type="non-terminal residue" evidence="1">
    <location>
        <position position="1"/>
    </location>
</feature>
<dbReference type="Proteomes" id="UP000193411">
    <property type="component" value="Unassembled WGS sequence"/>
</dbReference>
<evidence type="ECO:0000313" key="1">
    <source>
        <dbReference type="EMBL" id="ORZ36972.1"/>
    </source>
</evidence>
<accession>A0A1Y2HV12</accession>
<dbReference type="EMBL" id="MCFL01000014">
    <property type="protein sequence ID" value="ORZ36972.1"/>
    <property type="molecule type" value="Genomic_DNA"/>
</dbReference>
<organism evidence="1 2">
    <name type="scientific">Catenaria anguillulae PL171</name>
    <dbReference type="NCBI Taxonomy" id="765915"/>
    <lineage>
        <taxon>Eukaryota</taxon>
        <taxon>Fungi</taxon>
        <taxon>Fungi incertae sedis</taxon>
        <taxon>Blastocladiomycota</taxon>
        <taxon>Blastocladiomycetes</taxon>
        <taxon>Blastocladiales</taxon>
        <taxon>Catenariaceae</taxon>
        <taxon>Catenaria</taxon>
    </lineage>
</organism>
<dbReference type="AlphaFoldDB" id="A0A1Y2HV12"/>
<protein>
    <submittedName>
        <fullName evidence="1">Uncharacterized protein</fullName>
    </submittedName>
</protein>
<evidence type="ECO:0000313" key="2">
    <source>
        <dbReference type="Proteomes" id="UP000193411"/>
    </source>
</evidence>
<keyword evidence="2" id="KW-1185">Reference proteome</keyword>
<name>A0A1Y2HV12_9FUNG</name>
<comment type="caution">
    <text evidence="1">The sequence shown here is derived from an EMBL/GenBank/DDBJ whole genome shotgun (WGS) entry which is preliminary data.</text>
</comment>
<sequence length="238" mass="26057">VTPTAYFTRYGHEWTWADAHRLFDDKLVLNAPWDLIACASQVAEWISSPSVGPTCLSLLDRVEVLCRILDLAVHTDDVEAVKGRLAAQSIDKLAVMVVGCACQLGIGQRSLSERECVDGGCDSLAPLPRTRMLVMDVWSDVAGRHSASSHSSRVPTHLSRAAASLVHQAASEKESIAGESTAADPPSDLALRIARGDTNLGHALAILIEFDPDFVVENMVWTDETPFWLWQKFRTHPD</sequence>
<gene>
    <name evidence="1" type="ORF">BCR44DRAFT_40951</name>
</gene>